<protein>
    <submittedName>
        <fullName evidence="1">Uncharacterized protein</fullName>
    </submittedName>
</protein>
<name>A0A8H3LRU9_9GLOM</name>
<comment type="caution">
    <text evidence="1">The sequence shown here is derived from an EMBL/GenBank/DDBJ whole genome shotgun (WGS) entry which is preliminary data.</text>
</comment>
<gene>
    <name evidence="1" type="ORF">RCL2_001872700</name>
</gene>
<dbReference type="AlphaFoldDB" id="A0A8H3LRU9"/>
<proteinExistence type="predicted"/>
<dbReference type="EMBL" id="BLAL01000208">
    <property type="protein sequence ID" value="GES91929.1"/>
    <property type="molecule type" value="Genomic_DNA"/>
</dbReference>
<organism evidence="1 2">
    <name type="scientific">Rhizophagus clarus</name>
    <dbReference type="NCBI Taxonomy" id="94130"/>
    <lineage>
        <taxon>Eukaryota</taxon>
        <taxon>Fungi</taxon>
        <taxon>Fungi incertae sedis</taxon>
        <taxon>Mucoromycota</taxon>
        <taxon>Glomeromycotina</taxon>
        <taxon>Glomeromycetes</taxon>
        <taxon>Glomerales</taxon>
        <taxon>Glomeraceae</taxon>
        <taxon>Rhizophagus</taxon>
    </lineage>
</organism>
<dbReference type="OrthoDB" id="2440649at2759"/>
<dbReference type="Proteomes" id="UP000615446">
    <property type="component" value="Unassembled WGS sequence"/>
</dbReference>
<accession>A0A8H3LRU9</accession>
<reference evidence="1" key="1">
    <citation type="submission" date="2019-10" db="EMBL/GenBank/DDBJ databases">
        <title>Conservation and host-specific expression of non-tandemly repeated heterogenous ribosome RNA gene in arbuscular mycorrhizal fungi.</title>
        <authorList>
            <person name="Maeda T."/>
            <person name="Kobayashi Y."/>
            <person name="Nakagawa T."/>
            <person name="Ezawa T."/>
            <person name="Yamaguchi K."/>
            <person name="Bino T."/>
            <person name="Nishimoto Y."/>
            <person name="Shigenobu S."/>
            <person name="Kawaguchi M."/>
        </authorList>
    </citation>
    <scope>NUCLEOTIDE SEQUENCE</scope>
    <source>
        <strain evidence="1">HR1</strain>
    </source>
</reference>
<evidence type="ECO:0000313" key="2">
    <source>
        <dbReference type="Proteomes" id="UP000615446"/>
    </source>
</evidence>
<evidence type="ECO:0000313" key="1">
    <source>
        <dbReference type="EMBL" id="GES91929.1"/>
    </source>
</evidence>
<sequence length="75" mass="8594">MQDYSTYIQYNNDIKSSVNVPFGRVAEWVLMENFRIYLNNRSGWTLKNSGQRGTGKRISITANSTVTITKESKLT</sequence>